<dbReference type="InterPro" id="IPR005018">
    <property type="entry name" value="DOMON_domain"/>
</dbReference>
<dbReference type="PANTHER" id="PTHR23130:SF171">
    <property type="entry name" value="OS01G0895300 PROTEIN"/>
    <property type="match status" value="1"/>
</dbReference>
<feature type="transmembrane region" description="Helical" evidence="9">
    <location>
        <begin position="386"/>
        <end position="410"/>
    </location>
</feature>
<dbReference type="GO" id="GO:0016020">
    <property type="term" value="C:membrane"/>
    <property type="evidence" value="ECO:0007669"/>
    <property type="project" value="UniProtKB-SubCell"/>
</dbReference>
<dbReference type="AlphaFoldDB" id="A0ABD3RY28"/>
<reference evidence="12 13" key="1">
    <citation type="submission" date="2024-10" db="EMBL/GenBank/DDBJ databases">
        <title>Updated reference genomes for cyclostephanoid diatoms.</title>
        <authorList>
            <person name="Roberts W.R."/>
            <person name="Alverson A.J."/>
        </authorList>
    </citation>
    <scope>NUCLEOTIDE SEQUENCE [LARGE SCALE GENOMIC DNA]</scope>
    <source>
        <strain evidence="12 13">AJA228-03</strain>
    </source>
</reference>
<keyword evidence="6 9" id="KW-1133">Transmembrane helix</keyword>
<dbReference type="PROSITE" id="PS50939">
    <property type="entry name" value="CYTOCHROME_B561"/>
    <property type="match status" value="1"/>
</dbReference>
<evidence type="ECO:0000259" key="10">
    <source>
        <dbReference type="PROSITE" id="PS50836"/>
    </source>
</evidence>
<accession>A0ABD3RY28</accession>
<dbReference type="PANTHER" id="PTHR23130">
    <property type="entry name" value="CYTOCHROME B561 AND DOMON DOMAIN-CONTAINING PROTEIN"/>
    <property type="match status" value="1"/>
</dbReference>
<comment type="subcellular location">
    <subcellularLocation>
        <location evidence="1">Membrane</location>
    </subcellularLocation>
</comment>
<dbReference type="PROSITE" id="PS50836">
    <property type="entry name" value="DOMON"/>
    <property type="match status" value="1"/>
</dbReference>
<comment type="caution">
    <text evidence="12">The sequence shown here is derived from an EMBL/GenBank/DDBJ whole genome shotgun (WGS) entry which is preliminary data.</text>
</comment>
<evidence type="ECO:0000313" key="12">
    <source>
        <dbReference type="EMBL" id="KAL3817090.1"/>
    </source>
</evidence>
<feature type="domain" description="DOMON" evidence="10">
    <location>
        <begin position="230"/>
        <end position="352"/>
    </location>
</feature>
<feature type="region of interest" description="Disordered" evidence="8">
    <location>
        <begin position="113"/>
        <end position="214"/>
    </location>
</feature>
<dbReference type="Proteomes" id="UP001530377">
    <property type="component" value="Unassembled WGS sequence"/>
</dbReference>
<feature type="transmembrane region" description="Helical" evidence="9">
    <location>
        <begin position="459"/>
        <end position="479"/>
    </location>
</feature>
<protein>
    <recommendedName>
        <fullName evidence="14">Cytochrome b561 domain-containing protein</fullName>
    </recommendedName>
</protein>
<feature type="transmembrane region" description="Helical" evidence="9">
    <location>
        <begin position="430"/>
        <end position="447"/>
    </location>
</feature>
<feature type="compositionally biased region" description="Polar residues" evidence="8">
    <location>
        <begin position="120"/>
        <end position="131"/>
    </location>
</feature>
<feature type="transmembrane region" description="Helical" evidence="9">
    <location>
        <begin position="536"/>
        <end position="554"/>
    </location>
</feature>
<dbReference type="Pfam" id="PF03188">
    <property type="entry name" value="Cytochrom_B561"/>
    <property type="match status" value="1"/>
</dbReference>
<sequence>MEEHKHKSEKIGEHIMLSWGVETFDRSKQHKICTNSSSSTQNTRQLKINPLYLDHSIPIMHFFVSKAEALLLAASLTSRAAAYKPCILGFVICSPTMAPTPGKLSWKTRIPTTAIPTPASNTVNSTTAPTNKKSEIPTLSSTTAIPTTASTTAAPVSSSPTSSPTTTVPTSAPANLDPTLVPTATVTPTAADDIPSSPPSASATPTPTSNPTTTIPTDCTKAICETQISHGILLKYQVNVPRGTTLEICDYCTISMEVVYQGEAWVGVAFSIDGKMSGSEAVIGIPGSGVPKKYHMHDYNGVVPMQESNQTLTNASVEYIDGQTIMKFTKIMKETGEIEITTGENKFLWAHGSSNELGKHASQSVFVLNLSSGSKEEVMAPNLKIWLAHGIMAFLAWAVFVPISVSAALFRDRFPKGPLWFNLHRNFNTASFSLLVVTFAIAVAYTTKEGFSSHFTNKHGVIGLIMLILTTVQMSFGLFRPSLTLKKTQRRKIWEYGHRFLGTLLLLCGFWQISSGIKLLSIKYSLSESNEGMVRIMYWAWVGAVTAIIVVGVWHSKVAKRVSNEPKCASCAVGGFDSGTRVQEDRTFGAEDGNGDEETSNNLACTPPMLDYIATGVKVKGISAFDITVDKRHWCQSERSFAV</sequence>
<keyword evidence="3 9" id="KW-0812">Transmembrane</keyword>
<evidence type="ECO:0000256" key="4">
    <source>
        <dbReference type="ARBA" id="ARBA00022729"/>
    </source>
</evidence>
<dbReference type="InterPro" id="IPR045266">
    <property type="entry name" value="DOH_DOMON"/>
</dbReference>
<evidence type="ECO:0000256" key="6">
    <source>
        <dbReference type="ARBA" id="ARBA00022989"/>
    </source>
</evidence>
<evidence type="ECO:0000256" key="1">
    <source>
        <dbReference type="ARBA" id="ARBA00004370"/>
    </source>
</evidence>
<feature type="compositionally biased region" description="Low complexity" evidence="8">
    <location>
        <begin position="140"/>
        <end position="214"/>
    </location>
</feature>
<dbReference type="SMART" id="SM00664">
    <property type="entry name" value="DoH"/>
    <property type="match status" value="1"/>
</dbReference>
<proteinExistence type="predicted"/>
<dbReference type="SMART" id="SM00665">
    <property type="entry name" value="B561"/>
    <property type="match status" value="1"/>
</dbReference>
<keyword evidence="13" id="KW-1185">Reference proteome</keyword>
<feature type="domain" description="Cytochrome b561" evidence="11">
    <location>
        <begin position="351"/>
        <end position="558"/>
    </location>
</feature>
<dbReference type="Gene3D" id="1.20.120.1770">
    <property type="match status" value="1"/>
</dbReference>
<keyword evidence="2" id="KW-0813">Transport</keyword>
<feature type="transmembrane region" description="Helical" evidence="9">
    <location>
        <begin position="500"/>
        <end position="524"/>
    </location>
</feature>
<evidence type="ECO:0008006" key="14">
    <source>
        <dbReference type="Google" id="ProtNLM"/>
    </source>
</evidence>
<evidence type="ECO:0000256" key="8">
    <source>
        <dbReference type="SAM" id="MobiDB-lite"/>
    </source>
</evidence>
<evidence type="ECO:0000256" key="7">
    <source>
        <dbReference type="ARBA" id="ARBA00023136"/>
    </source>
</evidence>
<dbReference type="Pfam" id="PF03351">
    <property type="entry name" value="DOMON"/>
    <property type="match status" value="1"/>
</dbReference>
<dbReference type="InterPro" id="IPR006593">
    <property type="entry name" value="Cyt_b561/ferric_Rdtase_TM"/>
</dbReference>
<evidence type="ECO:0000313" key="13">
    <source>
        <dbReference type="Proteomes" id="UP001530377"/>
    </source>
</evidence>
<keyword evidence="7 9" id="KW-0472">Membrane</keyword>
<evidence type="ECO:0000259" key="11">
    <source>
        <dbReference type="PROSITE" id="PS50939"/>
    </source>
</evidence>
<dbReference type="CDD" id="cd09631">
    <property type="entry name" value="DOMON_DOH"/>
    <property type="match status" value="1"/>
</dbReference>
<evidence type="ECO:0000256" key="2">
    <source>
        <dbReference type="ARBA" id="ARBA00022448"/>
    </source>
</evidence>
<dbReference type="EMBL" id="JALLPB020000119">
    <property type="protein sequence ID" value="KAL3817090.1"/>
    <property type="molecule type" value="Genomic_DNA"/>
</dbReference>
<keyword evidence="4" id="KW-0732">Signal</keyword>
<organism evidence="12 13">
    <name type="scientific">Cyclostephanos tholiformis</name>
    <dbReference type="NCBI Taxonomy" id="382380"/>
    <lineage>
        <taxon>Eukaryota</taxon>
        <taxon>Sar</taxon>
        <taxon>Stramenopiles</taxon>
        <taxon>Ochrophyta</taxon>
        <taxon>Bacillariophyta</taxon>
        <taxon>Coscinodiscophyceae</taxon>
        <taxon>Thalassiosirophycidae</taxon>
        <taxon>Stephanodiscales</taxon>
        <taxon>Stephanodiscaceae</taxon>
        <taxon>Cyclostephanos</taxon>
    </lineage>
</organism>
<dbReference type="CDD" id="cd08760">
    <property type="entry name" value="Cyt_b561_FRRS1_like"/>
    <property type="match status" value="1"/>
</dbReference>
<keyword evidence="5" id="KW-0249">Electron transport</keyword>
<name>A0ABD3RY28_9STRA</name>
<evidence type="ECO:0000256" key="9">
    <source>
        <dbReference type="SAM" id="Phobius"/>
    </source>
</evidence>
<gene>
    <name evidence="12" type="ORF">ACHAXA_009921</name>
</gene>
<evidence type="ECO:0000256" key="5">
    <source>
        <dbReference type="ARBA" id="ARBA00022982"/>
    </source>
</evidence>
<evidence type="ECO:0000256" key="3">
    <source>
        <dbReference type="ARBA" id="ARBA00022692"/>
    </source>
</evidence>